<feature type="non-terminal residue" evidence="2">
    <location>
        <position position="154"/>
    </location>
</feature>
<protein>
    <recommendedName>
        <fullName evidence="1">Transketolase N-terminal domain-containing protein</fullName>
    </recommendedName>
</protein>
<dbReference type="PANTHER" id="PTHR43522">
    <property type="entry name" value="TRANSKETOLASE"/>
    <property type="match status" value="1"/>
</dbReference>
<dbReference type="InterPro" id="IPR033247">
    <property type="entry name" value="Transketolase_fam"/>
</dbReference>
<dbReference type="GO" id="GO:0005829">
    <property type="term" value="C:cytosol"/>
    <property type="evidence" value="ECO:0007669"/>
    <property type="project" value="TreeGrafter"/>
</dbReference>
<gene>
    <name evidence="2" type="ORF">METZ01_LOCUS457107</name>
</gene>
<dbReference type="GO" id="GO:0004802">
    <property type="term" value="F:transketolase activity"/>
    <property type="evidence" value="ECO:0007669"/>
    <property type="project" value="TreeGrafter"/>
</dbReference>
<reference evidence="2" key="1">
    <citation type="submission" date="2018-05" db="EMBL/GenBank/DDBJ databases">
        <authorList>
            <person name="Lanie J.A."/>
            <person name="Ng W.-L."/>
            <person name="Kazmierczak K.M."/>
            <person name="Andrzejewski T.M."/>
            <person name="Davidsen T.M."/>
            <person name="Wayne K.J."/>
            <person name="Tettelin H."/>
            <person name="Glass J.I."/>
            <person name="Rusch D."/>
            <person name="Podicherti R."/>
            <person name="Tsui H.-C.T."/>
            <person name="Winkler M.E."/>
        </authorList>
    </citation>
    <scope>NUCLEOTIDE SEQUENCE</scope>
</reference>
<dbReference type="AlphaFoldDB" id="A0A383A9E6"/>
<dbReference type="SUPFAM" id="SSF52518">
    <property type="entry name" value="Thiamin diphosphate-binding fold (THDP-binding)"/>
    <property type="match status" value="1"/>
</dbReference>
<sequence>MLLYSLLYLTGYSGMDIGQLSTFRQLQSSAAGHPEYGLAGGIETTTGPLGQGMANAVGMAVAEQMMAARYGGDLVDHRTYVIAGDGCLMEGISHETASLAGHLKLSRLTLLFDDNGISIDGPTSLTVSDDQGARFEALGWHVQHINGHDPEEIA</sequence>
<feature type="domain" description="Transketolase N-terminal" evidence="1">
    <location>
        <begin position="1"/>
        <end position="153"/>
    </location>
</feature>
<dbReference type="GO" id="GO:0006098">
    <property type="term" value="P:pentose-phosphate shunt"/>
    <property type="evidence" value="ECO:0007669"/>
    <property type="project" value="TreeGrafter"/>
</dbReference>
<accession>A0A383A9E6</accession>
<dbReference type="Pfam" id="PF00456">
    <property type="entry name" value="Transketolase_N"/>
    <property type="match status" value="1"/>
</dbReference>
<dbReference type="Gene3D" id="3.40.50.970">
    <property type="match status" value="1"/>
</dbReference>
<dbReference type="InterPro" id="IPR005474">
    <property type="entry name" value="Transketolase_N"/>
</dbReference>
<proteinExistence type="predicted"/>
<name>A0A383A9E6_9ZZZZ</name>
<evidence type="ECO:0000259" key="1">
    <source>
        <dbReference type="Pfam" id="PF00456"/>
    </source>
</evidence>
<evidence type="ECO:0000313" key="2">
    <source>
        <dbReference type="EMBL" id="SVE04253.1"/>
    </source>
</evidence>
<dbReference type="EMBL" id="UINC01190210">
    <property type="protein sequence ID" value="SVE04253.1"/>
    <property type="molecule type" value="Genomic_DNA"/>
</dbReference>
<dbReference type="PANTHER" id="PTHR43522:SF2">
    <property type="entry name" value="TRANSKETOLASE 1-RELATED"/>
    <property type="match status" value="1"/>
</dbReference>
<dbReference type="InterPro" id="IPR029061">
    <property type="entry name" value="THDP-binding"/>
</dbReference>
<organism evidence="2">
    <name type="scientific">marine metagenome</name>
    <dbReference type="NCBI Taxonomy" id="408172"/>
    <lineage>
        <taxon>unclassified sequences</taxon>
        <taxon>metagenomes</taxon>
        <taxon>ecological metagenomes</taxon>
    </lineage>
</organism>